<keyword evidence="4" id="KW-1185">Reference proteome</keyword>
<evidence type="ECO:0000313" key="4">
    <source>
        <dbReference type="Proteomes" id="UP000314982"/>
    </source>
</evidence>
<name>A0A4W5MAU7_9TELE</name>
<dbReference type="STRING" id="62062.ENSHHUP00000035532"/>
<evidence type="ECO:0000256" key="1">
    <source>
        <dbReference type="ARBA" id="ARBA00005298"/>
    </source>
</evidence>
<dbReference type="Gene3D" id="2.60.40.640">
    <property type="match status" value="1"/>
</dbReference>
<feature type="domain" description="Arrestin-like N-terminal" evidence="2">
    <location>
        <begin position="2"/>
        <end position="72"/>
    </location>
</feature>
<organism evidence="3 4">
    <name type="scientific">Hucho hucho</name>
    <name type="common">huchen</name>
    <dbReference type="NCBI Taxonomy" id="62062"/>
    <lineage>
        <taxon>Eukaryota</taxon>
        <taxon>Metazoa</taxon>
        <taxon>Chordata</taxon>
        <taxon>Craniata</taxon>
        <taxon>Vertebrata</taxon>
        <taxon>Euteleostomi</taxon>
        <taxon>Actinopterygii</taxon>
        <taxon>Neopterygii</taxon>
        <taxon>Teleostei</taxon>
        <taxon>Protacanthopterygii</taxon>
        <taxon>Salmoniformes</taxon>
        <taxon>Salmonidae</taxon>
        <taxon>Salmoninae</taxon>
        <taxon>Hucho</taxon>
    </lineage>
</organism>
<comment type="similarity">
    <text evidence="1">Belongs to the arrestin family.</text>
</comment>
<dbReference type="InterPro" id="IPR014756">
    <property type="entry name" value="Ig_E-set"/>
</dbReference>
<dbReference type="GeneTree" id="ENSGT01120000272478"/>
<dbReference type="GO" id="GO:0007399">
    <property type="term" value="P:nervous system development"/>
    <property type="evidence" value="ECO:0007669"/>
    <property type="project" value="UniProtKB-ARBA"/>
</dbReference>
<evidence type="ECO:0000259" key="2">
    <source>
        <dbReference type="Pfam" id="PF00339"/>
    </source>
</evidence>
<sequence length="87" mass="9851">VTFQTTVKLFTSGDCLTGQITVDVSKETKIKSLTFLAKGKATVRWTEHYGQYTTVVYYASEKYFKIENNILKKGRGNGNVWHSHLSS</sequence>
<dbReference type="Proteomes" id="UP000314982">
    <property type="component" value="Unassembled WGS sequence"/>
</dbReference>
<dbReference type="Ensembl" id="ENSHHUT00000036962.1">
    <property type="protein sequence ID" value="ENSHHUP00000035532.1"/>
    <property type="gene ID" value="ENSHHUG00000022367.1"/>
</dbReference>
<dbReference type="SUPFAM" id="SSF81296">
    <property type="entry name" value="E set domains"/>
    <property type="match status" value="1"/>
</dbReference>
<accession>A0A4W5MAU7</accession>
<reference evidence="3" key="2">
    <citation type="submission" date="2025-08" db="UniProtKB">
        <authorList>
            <consortium name="Ensembl"/>
        </authorList>
    </citation>
    <scope>IDENTIFICATION</scope>
</reference>
<evidence type="ECO:0000313" key="3">
    <source>
        <dbReference type="Ensembl" id="ENSHHUP00000035532.1"/>
    </source>
</evidence>
<dbReference type="AlphaFoldDB" id="A0A4W5MAU7"/>
<dbReference type="InterPro" id="IPR014752">
    <property type="entry name" value="Arrestin-like_C"/>
</dbReference>
<proteinExistence type="inferred from homology"/>
<reference evidence="3" key="3">
    <citation type="submission" date="2025-09" db="UniProtKB">
        <authorList>
            <consortium name="Ensembl"/>
        </authorList>
    </citation>
    <scope>IDENTIFICATION</scope>
</reference>
<reference evidence="4" key="1">
    <citation type="submission" date="2018-06" db="EMBL/GenBank/DDBJ databases">
        <title>Genome assembly of Danube salmon.</title>
        <authorList>
            <person name="Macqueen D.J."/>
            <person name="Gundappa M.K."/>
        </authorList>
    </citation>
    <scope>NUCLEOTIDE SEQUENCE [LARGE SCALE GENOMIC DNA]</scope>
</reference>
<protein>
    <recommendedName>
        <fullName evidence="2">Arrestin-like N-terminal domain-containing protein</fullName>
    </recommendedName>
</protein>
<dbReference type="Pfam" id="PF00339">
    <property type="entry name" value="Arrestin_N"/>
    <property type="match status" value="1"/>
</dbReference>
<dbReference type="InterPro" id="IPR011021">
    <property type="entry name" value="Arrestin-like_N"/>
</dbReference>